<protein>
    <submittedName>
        <fullName evidence="1">Uncharacterized protein</fullName>
    </submittedName>
</protein>
<gene>
    <name evidence="1" type="ORF">GCM10010201_30880</name>
</gene>
<accession>A0ABP6AZG8</accession>
<reference evidence="2" key="1">
    <citation type="journal article" date="2019" name="Int. J. Syst. Evol. Microbiol.">
        <title>The Global Catalogue of Microorganisms (GCM) 10K type strain sequencing project: providing services to taxonomists for standard genome sequencing and annotation.</title>
        <authorList>
            <consortium name="The Broad Institute Genomics Platform"/>
            <consortium name="The Broad Institute Genome Sequencing Center for Infectious Disease"/>
            <person name="Wu L."/>
            <person name="Ma J."/>
        </authorList>
    </citation>
    <scope>NUCLEOTIDE SEQUENCE [LARGE SCALE GENOMIC DNA]</scope>
    <source>
        <strain evidence="2">JCM 3367</strain>
    </source>
</reference>
<dbReference type="Proteomes" id="UP001499978">
    <property type="component" value="Unassembled WGS sequence"/>
</dbReference>
<evidence type="ECO:0000313" key="1">
    <source>
        <dbReference type="EMBL" id="GAA2529478.1"/>
    </source>
</evidence>
<name>A0ABP6AZG8_9ACTN</name>
<evidence type="ECO:0000313" key="2">
    <source>
        <dbReference type="Proteomes" id="UP001499978"/>
    </source>
</evidence>
<comment type="caution">
    <text evidence="1">The sequence shown here is derived from an EMBL/GenBank/DDBJ whole genome shotgun (WGS) entry which is preliminary data.</text>
</comment>
<organism evidence="1 2">
    <name type="scientific">Pilimelia columellifera subsp. columellifera</name>
    <dbReference type="NCBI Taxonomy" id="706583"/>
    <lineage>
        <taxon>Bacteria</taxon>
        <taxon>Bacillati</taxon>
        <taxon>Actinomycetota</taxon>
        <taxon>Actinomycetes</taxon>
        <taxon>Micromonosporales</taxon>
        <taxon>Micromonosporaceae</taxon>
        <taxon>Pilimelia</taxon>
    </lineage>
</organism>
<dbReference type="EMBL" id="BAAARY010000017">
    <property type="protein sequence ID" value="GAA2529478.1"/>
    <property type="molecule type" value="Genomic_DNA"/>
</dbReference>
<proteinExistence type="predicted"/>
<sequence>MGDAHPHRPAGRRGDPLVLSRVPQLVRDHANRSFALATTAGLPALAPTDRLDARAADGDLTPSGYDAGRANFKVVGE</sequence>
<keyword evidence="2" id="KW-1185">Reference proteome</keyword>